<dbReference type="AlphaFoldDB" id="Q9U5B5"/>
<name>Q9U5B5_CAEEL</name>
<dbReference type="CTD" id="185697"/>
<protein>
    <submittedName>
        <fullName evidence="2">Uncharacterized protein</fullName>
    </submittedName>
</protein>
<sequence>MNFLIIFSILISYISSQAIPNVVLTGEPRVIARRILNVDMKTAQQLVHPDNQMHVKYQVNVVKNPENLATESSGYITEERTPVTIYRRILRPARITFNEDRVVTDNVQGTSDAVEMESWTLNKSPTIDGSFVQQGAFH</sequence>
<dbReference type="Bgee" id="WBGene00018380">
    <property type="expression patterns" value="Expressed in larva and 3 other cell types or tissues"/>
</dbReference>
<dbReference type="RefSeq" id="NP_494251.1">
    <property type="nucleotide sequence ID" value="NM_061850.3"/>
</dbReference>
<dbReference type="FunCoup" id="Q9U5B5">
    <property type="interactions" value="113"/>
</dbReference>
<dbReference type="PaxDb" id="6239-F43C11.3"/>
<dbReference type="OMA" id="YITEERT"/>
<evidence type="ECO:0000313" key="2">
    <source>
        <dbReference type="EMBL" id="CCD69617.1"/>
    </source>
</evidence>
<accession>Q9U5B5</accession>
<dbReference type="PeptideAtlas" id="Q9U5B5"/>
<dbReference type="GeneID" id="185697"/>
<dbReference type="InParanoid" id="Q9U5B5"/>
<dbReference type="AGR" id="WB:WBGene00018380"/>
<dbReference type="PhylomeDB" id="Q9U5B5"/>
<evidence type="ECO:0000313" key="4">
    <source>
        <dbReference type="WormBase" id="F43C11.3"/>
    </source>
</evidence>
<evidence type="ECO:0000256" key="1">
    <source>
        <dbReference type="SAM" id="SignalP"/>
    </source>
</evidence>
<gene>
    <name evidence="2" type="ORF">CELE_F43C11.3</name>
    <name evidence="2 4" type="ORF">F43C11.3</name>
</gene>
<dbReference type="HOGENOM" id="CLU_1827047_0_0_1"/>
<keyword evidence="3" id="KW-1185">Reference proteome</keyword>
<dbReference type="KEGG" id="cel:CELE_F43C11.3"/>
<feature type="signal peptide" evidence="1">
    <location>
        <begin position="1"/>
        <end position="18"/>
    </location>
</feature>
<keyword evidence="5" id="KW-1267">Proteomics identification</keyword>
<feature type="chain" id="PRO_5004338185" evidence="1">
    <location>
        <begin position="19"/>
        <end position="138"/>
    </location>
</feature>
<dbReference type="OrthoDB" id="5778971at2759"/>
<dbReference type="eggNOG" id="ENOG502TIV2">
    <property type="taxonomic scope" value="Eukaryota"/>
</dbReference>
<proteinExistence type="evidence at protein level"/>
<evidence type="ECO:0000313" key="3">
    <source>
        <dbReference type="Proteomes" id="UP000001940"/>
    </source>
</evidence>
<evidence type="ECO:0007829" key="5">
    <source>
        <dbReference type="PeptideAtlas" id="Q9U5B5"/>
    </source>
</evidence>
<dbReference type="EMBL" id="BX284602">
    <property type="protein sequence ID" value="CCD69617.1"/>
    <property type="molecule type" value="Genomic_DNA"/>
</dbReference>
<reference evidence="2 3" key="1">
    <citation type="journal article" date="1998" name="Science">
        <title>Genome sequence of the nematode C. elegans: a platform for investigating biology.</title>
        <authorList>
            <consortium name="The C. elegans sequencing consortium"/>
            <person name="Sulson J.E."/>
            <person name="Waterston R."/>
        </authorList>
    </citation>
    <scope>NUCLEOTIDE SEQUENCE [LARGE SCALE GENOMIC DNA]</scope>
    <source>
        <strain evidence="2 3">Bristol N2</strain>
    </source>
</reference>
<keyword evidence="1" id="KW-0732">Signal</keyword>
<dbReference type="UCSC" id="F43C11.3">
    <property type="organism name" value="c. elegans"/>
</dbReference>
<dbReference type="WormBase" id="F43C11.3">
    <property type="protein sequence ID" value="CE20783"/>
    <property type="gene ID" value="WBGene00018380"/>
</dbReference>
<organism evidence="2 3">
    <name type="scientific">Caenorhabditis elegans</name>
    <dbReference type="NCBI Taxonomy" id="6239"/>
    <lineage>
        <taxon>Eukaryota</taxon>
        <taxon>Metazoa</taxon>
        <taxon>Ecdysozoa</taxon>
        <taxon>Nematoda</taxon>
        <taxon>Chromadorea</taxon>
        <taxon>Rhabditida</taxon>
        <taxon>Rhabditina</taxon>
        <taxon>Rhabditomorpha</taxon>
        <taxon>Rhabditoidea</taxon>
        <taxon>Rhabditidae</taxon>
        <taxon>Peloderinae</taxon>
        <taxon>Caenorhabditis</taxon>
    </lineage>
</organism>
<dbReference type="Proteomes" id="UP000001940">
    <property type="component" value="Chromosome II"/>
</dbReference>